<keyword evidence="6" id="KW-0368">Histidine biosynthesis</keyword>
<comment type="pathway">
    <text evidence="1">Amino-acid biosynthesis; L-histidine biosynthesis; L-histidine from 5-phospho-alpha-D-ribose 1-diphosphate: step 5/9.</text>
</comment>
<evidence type="ECO:0000313" key="11">
    <source>
        <dbReference type="EMBL" id="OGL45291.1"/>
    </source>
</evidence>
<dbReference type="Pfam" id="PF00117">
    <property type="entry name" value="GATase"/>
    <property type="match status" value="1"/>
</dbReference>
<evidence type="ECO:0000256" key="2">
    <source>
        <dbReference type="ARBA" id="ARBA00011152"/>
    </source>
</evidence>
<dbReference type="Proteomes" id="UP000179266">
    <property type="component" value="Unassembled WGS sequence"/>
</dbReference>
<evidence type="ECO:0000256" key="9">
    <source>
        <dbReference type="ARBA" id="ARBA00049534"/>
    </source>
</evidence>
<organism evidence="11 12">
    <name type="scientific">Candidatus Schekmanbacteria bacterium RBG_13_48_7</name>
    <dbReference type="NCBI Taxonomy" id="1817878"/>
    <lineage>
        <taxon>Bacteria</taxon>
        <taxon>Candidatus Schekmaniibacteriota</taxon>
    </lineage>
</organism>
<evidence type="ECO:0000256" key="5">
    <source>
        <dbReference type="ARBA" id="ARBA00022962"/>
    </source>
</evidence>
<evidence type="ECO:0000256" key="6">
    <source>
        <dbReference type="ARBA" id="ARBA00023102"/>
    </source>
</evidence>
<dbReference type="EMBL" id="MGDD01000184">
    <property type="protein sequence ID" value="OGL45291.1"/>
    <property type="molecule type" value="Genomic_DNA"/>
</dbReference>
<evidence type="ECO:0000256" key="3">
    <source>
        <dbReference type="ARBA" id="ARBA00022605"/>
    </source>
</evidence>
<reference evidence="11 12" key="1">
    <citation type="journal article" date="2016" name="Nat. Commun.">
        <title>Thousands of microbial genomes shed light on interconnected biogeochemical processes in an aquifer system.</title>
        <authorList>
            <person name="Anantharaman K."/>
            <person name="Brown C.T."/>
            <person name="Hug L.A."/>
            <person name="Sharon I."/>
            <person name="Castelle C.J."/>
            <person name="Probst A.J."/>
            <person name="Thomas B.C."/>
            <person name="Singh A."/>
            <person name="Wilkins M.J."/>
            <person name="Karaoz U."/>
            <person name="Brodie E.L."/>
            <person name="Williams K.H."/>
            <person name="Hubbard S.S."/>
            <person name="Banfield J.F."/>
        </authorList>
    </citation>
    <scope>NUCLEOTIDE SEQUENCE [LARGE SCALE GENOMIC DNA]</scope>
</reference>
<keyword evidence="7" id="KW-0456">Lyase</keyword>
<feature type="domain" description="Glutamine amidotransferase" evidence="10">
    <location>
        <begin position="5"/>
        <end position="176"/>
    </location>
</feature>
<keyword evidence="11" id="KW-0808">Transferase</keyword>
<feature type="non-terminal residue" evidence="11">
    <location>
        <position position="177"/>
    </location>
</feature>
<evidence type="ECO:0000256" key="8">
    <source>
        <dbReference type="ARBA" id="ARBA00047838"/>
    </source>
</evidence>
<dbReference type="CDD" id="cd01748">
    <property type="entry name" value="GATase1_IGP_Synthase"/>
    <property type="match status" value="1"/>
</dbReference>
<dbReference type="GO" id="GO:0016829">
    <property type="term" value="F:lyase activity"/>
    <property type="evidence" value="ECO:0007669"/>
    <property type="project" value="UniProtKB-KW"/>
</dbReference>
<dbReference type="UniPathway" id="UPA00031">
    <property type="reaction ID" value="UER00010"/>
</dbReference>
<dbReference type="PANTHER" id="PTHR42701">
    <property type="entry name" value="IMIDAZOLE GLYCEROL PHOSPHATE SYNTHASE SUBUNIT HISH"/>
    <property type="match status" value="1"/>
</dbReference>
<proteinExistence type="predicted"/>
<dbReference type="GO" id="GO:0000107">
    <property type="term" value="F:imidazoleglycerol-phosphate synthase activity"/>
    <property type="evidence" value="ECO:0007669"/>
    <property type="project" value="TreeGrafter"/>
</dbReference>
<dbReference type="NCBIfam" id="TIGR01855">
    <property type="entry name" value="IMP_synth_hisH"/>
    <property type="match status" value="1"/>
</dbReference>
<keyword evidence="4" id="KW-0378">Hydrolase</keyword>
<sequence>MVGIVDYKMGNLLSVFNALEYIGEEPVICTSPKQLHKIEKIILPGVGAFGDCINTLTQTGFSDMLNEMVTIKKKPILGICLGMQVMAKYGYESGGHDGLGWFDAEVILIEPDDKSLHIPHVGWNNISYQKSNPLFKNIPDNADTYFVHSFYMKCNNKNDVIATCDYGMKITAAVNRN</sequence>
<evidence type="ECO:0000256" key="4">
    <source>
        <dbReference type="ARBA" id="ARBA00022801"/>
    </source>
</evidence>
<dbReference type="PIRSF" id="PIRSF000495">
    <property type="entry name" value="Amidotransf_hisH"/>
    <property type="match status" value="1"/>
</dbReference>
<dbReference type="InterPro" id="IPR017926">
    <property type="entry name" value="GATASE"/>
</dbReference>
<comment type="catalytic activity">
    <reaction evidence="9">
        <text>L-glutamine + H2O = L-glutamate + NH4(+)</text>
        <dbReference type="Rhea" id="RHEA:15889"/>
        <dbReference type="ChEBI" id="CHEBI:15377"/>
        <dbReference type="ChEBI" id="CHEBI:28938"/>
        <dbReference type="ChEBI" id="CHEBI:29985"/>
        <dbReference type="ChEBI" id="CHEBI:58359"/>
        <dbReference type="EC" id="3.5.1.2"/>
    </reaction>
</comment>
<dbReference type="InterPro" id="IPR029062">
    <property type="entry name" value="Class_I_gatase-like"/>
</dbReference>
<dbReference type="SUPFAM" id="SSF52317">
    <property type="entry name" value="Class I glutamine amidotransferase-like"/>
    <property type="match status" value="1"/>
</dbReference>
<dbReference type="PROSITE" id="PS51273">
    <property type="entry name" value="GATASE_TYPE_1"/>
    <property type="match status" value="1"/>
</dbReference>
<dbReference type="Gene3D" id="3.40.50.880">
    <property type="match status" value="1"/>
</dbReference>
<dbReference type="GO" id="GO:0000105">
    <property type="term" value="P:L-histidine biosynthetic process"/>
    <property type="evidence" value="ECO:0007669"/>
    <property type="project" value="UniProtKB-UniPathway"/>
</dbReference>
<gene>
    <name evidence="11" type="ORF">A2161_04510</name>
</gene>
<dbReference type="GO" id="GO:0004359">
    <property type="term" value="F:glutaminase activity"/>
    <property type="evidence" value="ECO:0007669"/>
    <property type="project" value="UniProtKB-EC"/>
</dbReference>
<dbReference type="InterPro" id="IPR010139">
    <property type="entry name" value="Imidazole-glycPsynth_HisH"/>
</dbReference>
<dbReference type="AlphaFoldDB" id="A0A1F7RV39"/>
<evidence type="ECO:0000259" key="10">
    <source>
        <dbReference type="Pfam" id="PF00117"/>
    </source>
</evidence>
<accession>A0A1F7RV39</accession>
<evidence type="ECO:0000256" key="7">
    <source>
        <dbReference type="ARBA" id="ARBA00023239"/>
    </source>
</evidence>
<comment type="catalytic activity">
    <reaction evidence="8">
        <text>5-[(5-phospho-1-deoxy-D-ribulos-1-ylimino)methylamino]-1-(5-phospho-beta-D-ribosyl)imidazole-4-carboxamide + L-glutamine = D-erythro-1-(imidazol-4-yl)glycerol 3-phosphate + 5-amino-1-(5-phospho-beta-D-ribosyl)imidazole-4-carboxamide + L-glutamate + H(+)</text>
        <dbReference type="Rhea" id="RHEA:24793"/>
        <dbReference type="ChEBI" id="CHEBI:15378"/>
        <dbReference type="ChEBI" id="CHEBI:29985"/>
        <dbReference type="ChEBI" id="CHEBI:58278"/>
        <dbReference type="ChEBI" id="CHEBI:58359"/>
        <dbReference type="ChEBI" id="CHEBI:58475"/>
        <dbReference type="ChEBI" id="CHEBI:58525"/>
        <dbReference type="EC" id="4.3.2.10"/>
    </reaction>
</comment>
<dbReference type="PANTHER" id="PTHR42701:SF1">
    <property type="entry name" value="IMIDAZOLE GLYCEROL PHOSPHATE SYNTHASE SUBUNIT HISH"/>
    <property type="match status" value="1"/>
</dbReference>
<keyword evidence="5 11" id="KW-0315">Glutamine amidotransferase</keyword>
<comment type="caution">
    <text evidence="11">The sequence shown here is derived from an EMBL/GenBank/DDBJ whole genome shotgun (WGS) entry which is preliminary data.</text>
</comment>
<evidence type="ECO:0000256" key="1">
    <source>
        <dbReference type="ARBA" id="ARBA00005091"/>
    </source>
</evidence>
<name>A0A1F7RV39_9BACT</name>
<keyword evidence="3" id="KW-0028">Amino-acid biosynthesis</keyword>
<evidence type="ECO:0000313" key="12">
    <source>
        <dbReference type="Proteomes" id="UP000179266"/>
    </source>
</evidence>
<comment type="subunit">
    <text evidence="2">Heterodimer of HisH and HisF.</text>
</comment>
<protein>
    <submittedName>
        <fullName evidence="11">Imidazole glycerol phosphate synthase, glutamine amidotransferase subunit</fullName>
    </submittedName>
</protein>